<protein>
    <submittedName>
        <fullName evidence="14">DUF1211 domain-containing membrane protein</fullName>
    </submittedName>
</protein>
<gene>
    <name evidence="14" type="ORF">DDE74_35965</name>
</gene>
<comment type="similarity">
    <text evidence="2">Belongs to the TMEM175 family.</text>
</comment>
<evidence type="ECO:0000256" key="4">
    <source>
        <dbReference type="ARBA" id="ARBA00022538"/>
    </source>
</evidence>
<keyword evidence="10 13" id="KW-0472">Membrane</keyword>
<feature type="transmembrane region" description="Helical" evidence="13">
    <location>
        <begin position="16"/>
        <end position="39"/>
    </location>
</feature>
<feature type="transmembrane region" description="Helical" evidence="13">
    <location>
        <begin position="89"/>
        <end position="110"/>
    </location>
</feature>
<dbReference type="GO" id="GO:0016020">
    <property type="term" value="C:membrane"/>
    <property type="evidence" value="ECO:0007669"/>
    <property type="project" value="UniProtKB-SubCell"/>
</dbReference>
<evidence type="ECO:0000256" key="7">
    <source>
        <dbReference type="ARBA" id="ARBA00022958"/>
    </source>
</evidence>
<feature type="transmembrane region" description="Helical" evidence="13">
    <location>
        <begin position="122"/>
        <end position="142"/>
    </location>
</feature>
<dbReference type="Pfam" id="PF06736">
    <property type="entry name" value="TMEM175"/>
    <property type="match status" value="1"/>
</dbReference>
<feature type="transmembrane region" description="Helical" evidence="13">
    <location>
        <begin position="59"/>
        <end position="77"/>
    </location>
</feature>
<dbReference type="PANTHER" id="PTHR31462:SF5">
    <property type="entry name" value="ENDOSOMAL_LYSOSOMAL PROTON CHANNEL TMEM175"/>
    <property type="match status" value="1"/>
</dbReference>
<dbReference type="RefSeq" id="WP_127154317.1">
    <property type="nucleotide sequence ID" value="NZ_CP029042.1"/>
</dbReference>
<keyword evidence="7" id="KW-0630">Potassium</keyword>
<keyword evidence="3" id="KW-0813">Transport</keyword>
<evidence type="ECO:0000256" key="12">
    <source>
        <dbReference type="ARBA" id="ARBA00034430"/>
    </source>
</evidence>
<keyword evidence="5 13" id="KW-0812">Transmembrane</keyword>
<evidence type="ECO:0000256" key="10">
    <source>
        <dbReference type="ARBA" id="ARBA00023136"/>
    </source>
</evidence>
<dbReference type="GO" id="GO:0015252">
    <property type="term" value="F:proton channel activity"/>
    <property type="evidence" value="ECO:0007669"/>
    <property type="project" value="InterPro"/>
</dbReference>
<proteinExistence type="inferred from homology"/>
<name>A0A3Q9KEX2_9ACTN</name>
<evidence type="ECO:0000256" key="1">
    <source>
        <dbReference type="ARBA" id="ARBA00004141"/>
    </source>
</evidence>
<keyword evidence="8 13" id="KW-1133">Transmembrane helix</keyword>
<evidence type="ECO:0000256" key="5">
    <source>
        <dbReference type="ARBA" id="ARBA00022692"/>
    </source>
</evidence>
<feature type="transmembrane region" description="Helical" evidence="13">
    <location>
        <begin position="162"/>
        <end position="180"/>
    </location>
</feature>
<keyword evidence="11" id="KW-0407">Ion channel</keyword>
<reference evidence="14 15" key="1">
    <citation type="submission" date="2018-04" db="EMBL/GenBank/DDBJ databases">
        <title>Complete genome sequences of Streptomyces lydicus strain WYEC and characterization of antagonistic properties of biological control agents.</title>
        <authorList>
            <person name="Mariita R.M."/>
            <person name="Sello J.K."/>
        </authorList>
    </citation>
    <scope>NUCLEOTIDE SEQUENCE [LARGE SCALE GENOMIC DNA]</scope>
    <source>
        <strain evidence="14 15">WYEC 108</strain>
    </source>
</reference>
<evidence type="ECO:0000313" key="15">
    <source>
        <dbReference type="Proteomes" id="UP000275579"/>
    </source>
</evidence>
<sequence>MVNGGRRVRDDEGSAVRLLALSDGVFAIAMTLLALDISLPDGLDSDGFAQALRDVMPKVWAYALSLLVIAAFWRGHYQLFQHVRDVDGTVIRLVLLSLGLVALMPFPTTLLAEYGDLPQSVAIYSGAVAAMGTTQLALTLVLWKRPWLGRAAMPDPIVRNDVADLASTVLVFAAAVPLAFVSPTGAKLWWAVLIPVRTVTGKRGKRLRAAAQRDSP</sequence>
<keyword evidence="6" id="KW-0631">Potassium channel</keyword>
<dbReference type="EMBL" id="CP029042">
    <property type="protein sequence ID" value="AZS75578.1"/>
    <property type="molecule type" value="Genomic_DNA"/>
</dbReference>
<evidence type="ECO:0000256" key="6">
    <source>
        <dbReference type="ARBA" id="ARBA00022826"/>
    </source>
</evidence>
<comment type="catalytic activity">
    <reaction evidence="12">
        <text>K(+)(in) = K(+)(out)</text>
        <dbReference type="Rhea" id="RHEA:29463"/>
        <dbReference type="ChEBI" id="CHEBI:29103"/>
    </reaction>
</comment>
<evidence type="ECO:0000256" key="8">
    <source>
        <dbReference type="ARBA" id="ARBA00022989"/>
    </source>
</evidence>
<evidence type="ECO:0000313" key="14">
    <source>
        <dbReference type="EMBL" id="AZS75578.1"/>
    </source>
</evidence>
<evidence type="ECO:0000256" key="9">
    <source>
        <dbReference type="ARBA" id="ARBA00023065"/>
    </source>
</evidence>
<evidence type="ECO:0000256" key="11">
    <source>
        <dbReference type="ARBA" id="ARBA00023303"/>
    </source>
</evidence>
<dbReference type="PANTHER" id="PTHR31462">
    <property type="entry name" value="ENDOSOMAL/LYSOSOMAL POTASSIUM CHANNEL TMEM175"/>
    <property type="match status" value="1"/>
</dbReference>
<evidence type="ECO:0000256" key="2">
    <source>
        <dbReference type="ARBA" id="ARBA00006920"/>
    </source>
</evidence>
<evidence type="ECO:0000256" key="3">
    <source>
        <dbReference type="ARBA" id="ARBA00022448"/>
    </source>
</evidence>
<accession>A0A3Q9KEX2</accession>
<organism evidence="14 15">
    <name type="scientific">Streptomyces lydicus</name>
    <dbReference type="NCBI Taxonomy" id="47763"/>
    <lineage>
        <taxon>Bacteria</taxon>
        <taxon>Bacillati</taxon>
        <taxon>Actinomycetota</taxon>
        <taxon>Actinomycetes</taxon>
        <taxon>Kitasatosporales</taxon>
        <taxon>Streptomycetaceae</taxon>
        <taxon>Streptomyces</taxon>
    </lineage>
</organism>
<dbReference type="GO" id="GO:0005267">
    <property type="term" value="F:potassium channel activity"/>
    <property type="evidence" value="ECO:0007669"/>
    <property type="project" value="UniProtKB-KW"/>
</dbReference>
<dbReference type="InterPro" id="IPR010617">
    <property type="entry name" value="TMEM175-like"/>
</dbReference>
<keyword evidence="4" id="KW-0633">Potassium transport</keyword>
<evidence type="ECO:0000256" key="13">
    <source>
        <dbReference type="SAM" id="Phobius"/>
    </source>
</evidence>
<comment type="subcellular location">
    <subcellularLocation>
        <location evidence="1">Membrane</location>
        <topology evidence="1">Multi-pass membrane protein</topology>
    </subcellularLocation>
</comment>
<dbReference type="AlphaFoldDB" id="A0A3Q9KEX2"/>
<keyword evidence="9" id="KW-0406">Ion transport</keyword>
<dbReference type="Proteomes" id="UP000275579">
    <property type="component" value="Chromosome"/>
</dbReference>